<dbReference type="EMBL" id="LAZR01032678">
    <property type="protein sequence ID" value="KKL50228.1"/>
    <property type="molecule type" value="Genomic_DNA"/>
</dbReference>
<evidence type="ECO:0000313" key="2">
    <source>
        <dbReference type="EMBL" id="KKL50228.1"/>
    </source>
</evidence>
<gene>
    <name evidence="2" type="ORF">LCGC14_2307580</name>
</gene>
<feature type="compositionally biased region" description="Polar residues" evidence="1">
    <location>
        <begin position="77"/>
        <end position="94"/>
    </location>
</feature>
<reference evidence="2" key="1">
    <citation type="journal article" date="2015" name="Nature">
        <title>Complex archaea that bridge the gap between prokaryotes and eukaryotes.</title>
        <authorList>
            <person name="Spang A."/>
            <person name="Saw J.H."/>
            <person name="Jorgensen S.L."/>
            <person name="Zaremba-Niedzwiedzka K."/>
            <person name="Martijn J."/>
            <person name="Lind A.E."/>
            <person name="van Eijk R."/>
            <person name="Schleper C."/>
            <person name="Guy L."/>
            <person name="Ettema T.J."/>
        </authorList>
    </citation>
    <scope>NUCLEOTIDE SEQUENCE</scope>
</reference>
<protein>
    <submittedName>
        <fullName evidence="2">Uncharacterized protein</fullName>
    </submittedName>
</protein>
<proteinExistence type="predicted"/>
<dbReference type="AlphaFoldDB" id="A0A0F9CLL4"/>
<feature type="region of interest" description="Disordered" evidence="1">
    <location>
        <begin position="58"/>
        <end position="95"/>
    </location>
</feature>
<sequence>MILCFNCDAETKEVMDALLRTGQYTDFASAIACAIRNLQVLHEEMASKGAVVLRGVEDAKPSADREDSRASVPARARQSQQAPKPRAATSTQAETRVDTAPDIFTLAALPEDAPMLGPHPEGEWSSGAEVPLSRWLFGQYNRLLPAKANCRALASLLREMPDGVEIKFAATRISEQAVKLCAYLQQLDQLHGFGRDDALATAFPAPGRSSKGVLRYANHFVARADASGRVSGLLTGLKLMSHFSKGGKILLLLTEAGWEFARLPSPVFDAQGSAGPQKFSEEEAEFLLGHIKANVPPEEYAYSSILQAVAAGADTPDSLGSALAEKTPKEAGRDLSNGFIASQRSGAVSRMGDIGLLARAREGVRVRYVATARGEAYLGDRE</sequence>
<feature type="compositionally biased region" description="Basic and acidic residues" evidence="1">
    <location>
        <begin position="58"/>
        <end position="69"/>
    </location>
</feature>
<organism evidence="2">
    <name type="scientific">marine sediment metagenome</name>
    <dbReference type="NCBI Taxonomy" id="412755"/>
    <lineage>
        <taxon>unclassified sequences</taxon>
        <taxon>metagenomes</taxon>
        <taxon>ecological metagenomes</taxon>
    </lineage>
</organism>
<name>A0A0F9CLL4_9ZZZZ</name>
<accession>A0A0F9CLL4</accession>
<comment type="caution">
    <text evidence="2">The sequence shown here is derived from an EMBL/GenBank/DDBJ whole genome shotgun (WGS) entry which is preliminary data.</text>
</comment>
<evidence type="ECO:0000256" key="1">
    <source>
        <dbReference type="SAM" id="MobiDB-lite"/>
    </source>
</evidence>